<feature type="domain" description="Ribosome maturation factor RimP N-terminal" evidence="3">
    <location>
        <begin position="6"/>
        <end position="75"/>
    </location>
</feature>
<name>E6PS60_9ZZZZ</name>
<dbReference type="HAMAP" id="MF_01077">
    <property type="entry name" value="RimP"/>
    <property type="match status" value="1"/>
</dbReference>
<protein>
    <recommendedName>
        <fullName evidence="3">Ribosome maturation factor RimP N-terminal domain-containing protein</fullName>
    </recommendedName>
</protein>
<dbReference type="InterPro" id="IPR035956">
    <property type="entry name" value="RimP_N_sf"/>
</dbReference>
<evidence type="ECO:0000259" key="3">
    <source>
        <dbReference type="Pfam" id="PF02576"/>
    </source>
</evidence>
<dbReference type="CDD" id="cd01734">
    <property type="entry name" value="YlxS_C"/>
    <property type="match status" value="1"/>
</dbReference>
<dbReference type="PANTHER" id="PTHR33867">
    <property type="entry name" value="RIBOSOME MATURATION FACTOR RIMP"/>
    <property type="match status" value="1"/>
</dbReference>
<accession>E6PS60</accession>
<dbReference type="Gene3D" id="3.30.300.70">
    <property type="entry name" value="RimP-like superfamily, N-terminal"/>
    <property type="match status" value="1"/>
</dbReference>
<sequence>MQKTEIIETTVRGMGYACVEIAWASAGLLRITIDRLDGEFVTVDDCERVTRQLQYALEVEGLDYRRLEVSSPGLDRLVRLPDDWQRFAGLEVEVTLRAPYKGRKKYRGVLQTPTAAAAGGNAEVPAQADGYVIVWDDALLAAAAAAKPGGKKLKATKSAAAKKAKPAGGDGEALGANDATGDVHELRFSMAEAREVRLVPVLDFRGRKS</sequence>
<dbReference type="GO" id="GO:0005829">
    <property type="term" value="C:cytosol"/>
    <property type="evidence" value="ECO:0007669"/>
    <property type="project" value="TreeGrafter"/>
</dbReference>
<reference evidence="4" key="1">
    <citation type="submission" date="2009-10" db="EMBL/GenBank/DDBJ databases">
        <title>Diversity of trophic interactions inside an arsenic-rich microbial ecosystem.</title>
        <authorList>
            <person name="Bertin P.N."/>
            <person name="Heinrich-Salmeron A."/>
            <person name="Pelletier E."/>
            <person name="Goulhen-Chollet F."/>
            <person name="Arsene-Ploetze F."/>
            <person name="Gallien S."/>
            <person name="Calteau A."/>
            <person name="Vallenet D."/>
            <person name="Casiot C."/>
            <person name="Chane-Woon-Ming B."/>
            <person name="Giloteaux L."/>
            <person name="Barakat M."/>
            <person name="Bonnefoy V."/>
            <person name="Bruneel O."/>
            <person name="Chandler M."/>
            <person name="Cleiss J."/>
            <person name="Duran R."/>
            <person name="Elbaz-Poulichet F."/>
            <person name="Fonknechten N."/>
            <person name="Lauga B."/>
            <person name="Mornico D."/>
            <person name="Ortet P."/>
            <person name="Schaeffer C."/>
            <person name="Siguier P."/>
            <person name="Alexander Thil Smith A."/>
            <person name="Van Dorsselaer A."/>
            <person name="Weissenbach J."/>
            <person name="Medigue C."/>
            <person name="Le Paslier D."/>
        </authorList>
    </citation>
    <scope>NUCLEOTIDE SEQUENCE</scope>
</reference>
<dbReference type="SUPFAM" id="SSF74942">
    <property type="entry name" value="YhbC-like, C-terminal domain"/>
    <property type="match status" value="1"/>
</dbReference>
<dbReference type="InterPro" id="IPR028989">
    <property type="entry name" value="RimP_N"/>
</dbReference>
<dbReference type="AlphaFoldDB" id="E6PS60"/>
<organism evidence="4">
    <name type="scientific">mine drainage metagenome</name>
    <dbReference type="NCBI Taxonomy" id="410659"/>
    <lineage>
        <taxon>unclassified sequences</taxon>
        <taxon>metagenomes</taxon>
        <taxon>ecological metagenomes</taxon>
    </lineage>
</organism>
<dbReference type="SUPFAM" id="SSF75420">
    <property type="entry name" value="YhbC-like, N-terminal domain"/>
    <property type="match status" value="1"/>
</dbReference>
<dbReference type="InterPro" id="IPR036847">
    <property type="entry name" value="RimP_C_sf"/>
</dbReference>
<dbReference type="Pfam" id="PF02576">
    <property type="entry name" value="RimP_N"/>
    <property type="match status" value="1"/>
</dbReference>
<dbReference type="PANTHER" id="PTHR33867:SF1">
    <property type="entry name" value="RIBOSOME MATURATION FACTOR RIMP"/>
    <property type="match status" value="1"/>
</dbReference>
<dbReference type="EMBL" id="CABM01000047">
    <property type="protein sequence ID" value="CBH97766.1"/>
    <property type="molecule type" value="Genomic_DNA"/>
</dbReference>
<evidence type="ECO:0000256" key="2">
    <source>
        <dbReference type="ARBA" id="ARBA00022517"/>
    </source>
</evidence>
<evidence type="ECO:0000256" key="1">
    <source>
        <dbReference type="ARBA" id="ARBA00022490"/>
    </source>
</evidence>
<keyword evidence="1" id="KW-0963">Cytoplasm</keyword>
<keyword evidence="2" id="KW-0690">Ribosome biogenesis</keyword>
<evidence type="ECO:0000313" key="4">
    <source>
        <dbReference type="EMBL" id="CBH97766.1"/>
    </source>
</evidence>
<gene>
    <name evidence="4" type="ORF">CARN2_3241</name>
</gene>
<dbReference type="InterPro" id="IPR028998">
    <property type="entry name" value="RimP_C"/>
</dbReference>
<dbReference type="InterPro" id="IPR003728">
    <property type="entry name" value="Ribosome_maturation_RimP"/>
</dbReference>
<proteinExistence type="inferred from homology"/>
<comment type="caution">
    <text evidence="4">The sequence shown here is derived from an EMBL/GenBank/DDBJ whole genome shotgun (WGS) entry which is preliminary data.</text>
</comment>
<dbReference type="GO" id="GO:0000028">
    <property type="term" value="P:ribosomal small subunit assembly"/>
    <property type="evidence" value="ECO:0007669"/>
    <property type="project" value="TreeGrafter"/>
</dbReference>
<dbReference type="GO" id="GO:0006412">
    <property type="term" value="P:translation"/>
    <property type="evidence" value="ECO:0007669"/>
    <property type="project" value="TreeGrafter"/>
</dbReference>